<feature type="domain" description="GH18" evidence="7">
    <location>
        <begin position="1"/>
        <end position="72"/>
    </location>
</feature>
<dbReference type="PANTHER" id="PTHR45708">
    <property type="entry name" value="ENDOCHITINASE"/>
    <property type="match status" value="1"/>
</dbReference>
<keyword evidence="3" id="KW-0378">Hydrolase</keyword>
<evidence type="ECO:0000256" key="4">
    <source>
        <dbReference type="ARBA" id="ARBA00023024"/>
    </source>
</evidence>
<evidence type="ECO:0000313" key="9">
    <source>
        <dbReference type="Proteomes" id="UP001370490"/>
    </source>
</evidence>
<dbReference type="InterPro" id="IPR001223">
    <property type="entry name" value="Glyco_hydro18_cat"/>
</dbReference>
<dbReference type="InterPro" id="IPR017853">
    <property type="entry name" value="GH"/>
</dbReference>
<dbReference type="AlphaFoldDB" id="A0AAN8ZA06"/>
<dbReference type="InterPro" id="IPR050542">
    <property type="entry name" value="Glycosyl_Hydrlase18_Chitinase"/>
</dbReference>
<comment type="catalytic activity">
    <reaction evidence="1">
        <text>Random endo-hydrolysis of N-acetyl-beta-D-glucosaminide (1-&gt;4)-beta-linkages in chitin and chitodextrins.</text>
        <dbReference type="EC" id="3.2.1.14"/>
    </reaction>
</comment>
<dbReference type="Proteomes" id="UP001370490">
    <property type="component" value="Unassembled WGS sequence"/>
</dbReference>
<accession>A0AAN8ZA06</accession>
<evidence type="ECO:0000256" key="6">
    <source>
        <dbReference type="ARBA" id="ARBA00023326"/>
    </source>
</evidence>
<dbReference type="GO" id="GO:0000272">
    <property type="term" value="P:polysaccharide catabolic process"/>
    <property type="evidence" value="ECO:0007669"/>
    <property type="project" value="UniProtKB-KW"/>
</dbReference>
<dbReference type="SUPFAM" id="SSF51445">
    <property type="entry name" value="(Trans)glycosidases"/>
    <property type="match status" value="1"/>
</dbReference>
<dbReference type="PANTHER" id="PTHR45708:SF21">
    <property type="entry name" value="ACIDIC ENDOCHITINASE"/>
    <property type="match status" value="1"/>
</dbReference>
<feature type="non-terminal residue" evidence="8">
    <location>
        <position position="1"/>
    </location>
</feature>
<dbReference type="GO" id="GO:0005576">
    <property type="term" value="C:extracellular region"/>
    <property type="evidence" value="ECO:0007669"/>
    <property type="project" value="TreeGrafter"/>
</dbReference>
<evidence type="ECO:0000259" key="7">
    <source>
        <dbReference type="PROSITE" id="PS51910"/>
    </source>
</evidence>
<proteinExistence type="predicted"/>
<keyword evidence="5" id="KW-0119">Carbohydrate metabolism</keyword>
<protein>
    <recommendedName>
        <fullName evidence="2">chitinase</fullName>
        <ecNumber evidence="2">3.2.1.14</ecNumber>
    </recommendedName>
</protein>
<name>A0AAN8ZA06_9MAGN</name>
<dbReference type="GO" id="GO:0008843">
    <property type="term" value="F:endochitinase activity"/>
    <property type="evidence" value="ECO:0007669"/>
    <property type="project" value="UniProtKB-EC"/>
</dbReference>
<evidence type="ECO:0000256" key="2">
    <source>
        <dbReference type="ARBA" id="ARBA00012729"/>
    </source>
</evidence>
<dbReference type="PROSITE" id="PS51910">
    <property type="entry name" value="GH18_2"/>
    <property type="match status" value="1"/>
</dbReference>
<keyword evidence="4" id="KW-0146">Chitin degradation</keyword>
<organism evidence="8 9">
    <name type="scientific">Dillenia turbinata</name>
    <dbReference type="NCBI Taxonomy" id="194707"/>
    <lineage>
        <taxon>Eukaryota</taxon>
        <taxon>Viridiplantae</taxon>
        <taxon>Streptophyta</taxon>
        <taxon>Embryophyta</taxon>
        <taxon>Tracheophyta</taxon>
        <taxon>Spermatophyta</taxon>
        <taxon>Magnoliopsida</taxon>
        <taxon>eudicotyledons</taxon>
        <taxon>Gunneridae</taxon>
        <taxon>Pentapetalae</taxon>
        <taxon>Dilleniales</taxon>
        <taxon>Dilleniaceae</taxon>
        <taxon>Dillenia</taxon>
    </lineage>
</organism>
<evidence type="ECO:0000256" key="3">
    <source>
        <dbReference type="ARBA" id="ARBA00022801"/>
    </source>
</evidence>
<dbReference type="EMBL" id="JBAMMX010000015">
    <property type="protein sequence ID" value="KAK6925923.1"/>
    <property type="molecule type" value="Genomic_DNA"/>
</dbReference>
<keyword evidence="9" id="KW-1185">Reference proteome</keyword>
<reference evidence="8 9" key="1">
    <citation type="submission" date="2023-12" db="EMBL/GenBank/DDBJ databases">
        <title>A high-quality genome assembly for Dillenia turbinata (Dilleniales).</title>
        <authorList>
            <person name="Chanderbali A."/>
        </authorList>
    </citation>
    <scope>NUCLEOTIDE SEQUENCE [LARGE SCALE GENOMIC DNA]</scope>
    <source>
        <strain evidence="8">LSX21</strain>
        <tissue evidence="8">Leaf</tissue>
    </source>
</reference>
<sequence>YLWTSVRARRIFMGLPAREQAAGSGFIPADVLTSQVLPVIKKSPKYGGVMLWSRYRDDPSGFINSNVKGINF</sequence>
<comment type="caution">
    <text evidence="8">The sequence shown here is derived from an EMBL/GenBank/DDBJ whole genome shotgun (WGS) entry which is preliminary data.</text>
</comment>
<dbReference type="EC" id="3.2.1.14" evidence="2"/>
<gene>
    <name evidence="8" type="ORF">RJ641_007642</name>
</gene>
<dbReference type="Gene3D" id="3.20.20.80">
    <property type="entry name" value="Glycosidases"/>
    <property type="match status" value="1"/>
</dbReference>
<evidence type="ECO:0000256" key="5">
    <source>
        <dbReference type="ARBA" id="ARBA00023277"/>
    </source>
</evidence>
<evidence type="ECO:0000313" key="8">
    <source>
        <dbReference type="EMBL" id="KAK6925923.1"/>
    </source>
</evidence>
<dbReference type="GO" id="GO:0006032">
    <property type="term" value="P:chitin catabolic process"/>
    <property type="evidence" value="ECO:0007669"/>
    <property type="project" value="UniProtKB-KW"/>
</dbReference>
<keyword evidence="6" id="KW-0624">Polysaccharide degradation</keyword>
<evidence type="ECO:0000256" key="1">
    <source>
        <dbReference type="ARBA" id="ARBA00000822"/>
    </source>
</evidence>